<dbReference type="Proteomes" id="UP000266177">
    <property type="component" value="Unassembled WGS sequence"/>
</dbReference>
<dbReference type="OrthoDB" id="1985886at2"/>
<evidence type="ECO:0000313" key="2">
    <source>
        <dbReference type="EMBL" id="RJG24632.1"/>
    </source>
</evidence>
<organism evidence="2 3">
    <name type="scientific">Paenibacillus thiaminolyticus</name>
    <name type="common">Bacillus thiaminolyticus</name>
    <dbReference type="NCBI Taxonomy" id="49283"/>
    <lineage>
        <taxon>Bacteria</taxon>
        <taxon>Bacillati</taxon>
        <taxon>Bacillota</taxon>
        <taxon>Bacilli</taxon>
        <taxon>Bacillales</taxon>
        <taxon>Paenibacillaceae</taxon>
        <taxon>Paenibacillus</taxon>
    </lineage>
</organism>
<gene>
    <name evidence="2" type="ORF">DQX05_09955</name>
</gene>
<name>A0A3A3GNV1_PANTH</name>
<dbReference type="EMBL" id="QYZD01000006">
    <property type="protein sequence ID" value="RJG24632.1"/>
    <property type="molecule type" value="Genomic_DNA"/>
</dbReference>
<sequence>MKTINSSYFIGLALFFIAIFFPAMLLQDWRIADQAGVLELTRMYDGAVHAAVQDAAFALHINEYQQYEAGYDSFKHFRANKERALEQFYETLFTNFDVSGDGVGQQVLLGHIPVIAVTDYDGYWIHAYGEIRNSDGELESKPLWHAKKPYAHADALGNSVSFTLDDYVHAFDATTDRWYEGKRERVNEATGQRIPLLADAGQFEQVRRTTIVNTLQADLAHYINFHNTHARKLGITYTFTLPLVGQEDWNNTVDDIGFIAFIQGLPMGVHDYNNFAFGGGRLVKRPVVYGAIRDGIRIYYRSWCGERDAILKTFTSEKEAAAQGYFPRPCPNGPVTAILN</sequence>
<evidence type="ECO:0008006" key="4">
    <source>
        <dbReference type="Google" id="ProtNLM"/>
    </source>
</evidence>
<proteinExistence type="predicted"/>
<keyword evidence="1" id="KW-0812">Transmembrane</keyword>
<comment type="caution">
    <text evidence="2">The sequence shown here is derived from an EMBL/GenBank/DDBJ whole genome shotgun (WGS) entry which is preliminary data.</text>
</comment>
<evidence type="ECO:0000313" key="3">
    <source>
        <dbReference type="Proteomes" id="UP000266177"/>
    </source>
</evidence>
<protein>
    <recommendedName>
        <fullName evidence="4">F0F1-type ATP synthase</fullName>
    </recommendedName>
</protein>
<accession>A0A3A3GNV1</accession>
<evidence type="ECO:0000256" key="1">
    <source>
        <dbReference type="SAM" id="Phobius"/>
    </source>
</evidence>
<keyword evidence="1" id="KW-1133">Transmembrane helix</keyword>
<feature type="transmembrane region" description="Helical" evidence="1">
    <location>
        <begin position="6"/>
        <end position="26"/>
    </location>
</feature>
<dbReference type="RefSeq" id="WP_119793129.1">
    <property type="nucleotide sequence ID" value="NZ_QYZD01000006.1"/>
</dbReference>
<dbReference type="AlphaFoldDB" id="A0A3A3GNV1"/>
<reference evidence="2 3" key="1">
    <citation type="submission" date="2018-09" db="EMBL/GenBank/DDBJ databases">
        <title>Paenibacillus SK2017-BO5.</title>
        <authorList>
            <person name="Piskunova J.V."/>
            <person name="Dubiley S.A."/>
            <person name="Severinov K.V."/>
        </authorList>
    </citation>
    <scope>NUCLEOTIDE SEQUENCE [LARGE SCALE GENOMIC DNA]</scope>
    <source>
        <strain evidence="2 3">BO5</strain>
    </source>
</reference>
<keyword evidence="1" id="KW-0472">Membrane</keyword>